<evidence type="ECO:0000313" key="2">
    <source>
        <dbReference type="EMBL" id="KAB8164368.1"/>
    </source>
</evidence>
<reference evidence="2" key="1">
    <citation type="submission" date="2019-10" db="EMBL/GenBank/DDBJ databases">
        <title>Nonomuraea sp. nov., isolated from Phyllanthus amarus.</title>
        <authorList>
            <person name="Klykleung N."/>
            <person name="Tanasupawat S."/>
        </authorList>
    </citation>
    <scope>NUCLEOTIDE SEQUENCE [LARGE SCALE GENOMIC DNA]</scope>
    <source>
        <strain evidence="2">3MP-10</strain>
    </source>
</reference>
<dbReference type="AlphaFoldDB" id="A0A5N6AA39"/>
<sequence length="193" mass="19449">MESVVVPAFPPIRPRVGRRRLWRPGRGRRLLAGALALVASALLTLLTQGGPPAEREEGGLVSGGADGPRESKSDGGERPARPPEPRVVELPLRIADPGSLRLLEVGDRVDLYAAGASEDGSPPAVPGAASGAGEARLVASGVRVIGVPAPAEGEAFAAGPDGLGGQLVVSVDAETAVELTGAAAGSRLAVARW</sequence>
<evidence type="ECO:0008006" key="4">
    <source>
        <dbReference type="Google" id="ProtNLM"/>
    </source>
</evidence>
<comment type="caution">
    <text evidence="2">The sequence shown here is derived from an EMBL/GenBank/DDBJ whole genome shotgun (WGS) entry which is preliminary data.</text>
</comment>
<name>A0A5N6AA39_9ACTN</name>
<feature type="region of interest" description="Disordered" evidence="1">
    <location>
        <begin position="49"/>
        <end position="86"/>
    </location>
</feature>
<evidence type="ECO:0000256" key="1">
    <source>
        <dbReference type="SAM" id="MobiDB-lite"/>
    </source>
</evidence>
<accession>A0A5N6AA39</accession>
<keyword evidence="3" id="KW-1185">Reference proteome</keyword>
<feature type="compositionally biased region" description="Basic and acidic residues" evidence="1">
    <location>
        <begin position="67"/>
        <end position="86"/>
    </location>
</feature>
<dbReference type="EMBL" id="VDLY02000010">
    <property type="protein sequence ID" value="KAB8164368.1"/>
    <property type="molecule type" value="Genomic_DNA"/>
</dbReference>
<evidence type="ECO:0000313" key="3">
    <source>
        <dbReference type="Proteomes" id="UP000314251"/>
    </source>
</evidence>
<organism evidence="2 3">
    <name type="scientific">Streptomyces mimosae</name>
    <dbReference type="NCBI Taxonomy" id="2586635"/>
    <lineage>
        <taxon>Bacteria</taxon>
        <taxon>Bacillati</taxon>
        <taxon>Actinomycetota</taxon>
        <taxon>Actinomycetes</taxon>
        <taxon>Kitasatosporales</taxon>
        <taxon>Streptomycetaceae</taxon>
        <taxon>Streptomyces</taxon>
    </lineage>
</organism>
<gene>
    <name evidence="2" type="ORF">FH607_016605</name>
</gene>
<dbReference type="Proteomes" id="UP000314251">
    <property type="component" value="Unassembled WGS sequence"/>
</dbReference>
<proteinExistence type="predicted"/>
<protein>
    <recommendedName>
        <fullName evidence="4">Flp pilus assembly protein RcpC/CpaB domain-containing protein</fullName>
    </recommendedName>
</protein>